<organism evidence="1 2">
    <name type="scientific">Sander lucioperca</name>
    <name type="common">Pike-perch</name>
    <name type="synonym">Perca lucioperca</name>
    <dbReference type="NCBI Taxonomy" id="283035"/>
    <lineage>
        <taxon>Eukaryota</taxon>
        <taxon>Metazoa</taxon>
        <taxon>Chordata</taxon>
        <taxon>Craniata</taxon>
        <taxon>Vertebrata</taxon>
        <taxon>Euteleostomi</taxon>
        <taxon>Actinopterygii</taxon>
        <taxon>Neopterygii</taxon>
        <taxon>Teleostei</taxon>
        <taxon>Neoteleostei</taxon>
        <taxon>Acanthomorphata</taxon>
        <taxon>Eupercaria</taxon>
        <taxon>Perciformes</taxon>
        <taxon>Percoidei</taxon>
        <taxon>Percidae</taxon>
        <taxon>Luciopercinae</taxon>
        <taxon>Sander</taxon>
    </lineage>
</organism>
<dbReference type="AlphaFoldDB" id="A0A8D0AWF7"/>
<dbReference type="Proteomes" id="UP000694568">
    <property type="component" value="Unplaced"/>
</dbReference>
<evidence type="ECO:0000313" key="2">
    <source>
        <dbReference type="Proteomes" id="UP000694568"/>
    </source>
</evidence>
<name>A0A8D0AWF7_SANLU</name>
<accession>A0A8D0AWF7</accession>
<reference evidence="1" key="2">
    <citation type="submission" date="2025-09" db="UniProtKB">
        <authorList>
            <consortium name="Ensembl"/>
        </authorList>
    </citation>
    <scope>IDENTIFICATION</scope>
</reference>
<sequence>LLRLAHSSGQYMYCTPKKTTVTYLDSSAPAFADSIRHSSTRRVDHGHEANEAQVFSGEVHLISVKLKALWELVIRQVEMAASEASPATSL</sequence>
<protein>
    <submittedName>
        <fullName evidence="1">Uncharacterized protein</fullName>
    </submittedName>
</protein>
<keyword evidence="2" id="KW-1185">Reference proteome</keyword>
<evidence type="ECO:0000313" key="1">
    <source>
        <dbReference type="Ensembl" id="ENSSLUP00000061313.1"/>
    </source>
</evidence>
<dbReference type="GeneTree" id="ENSGT01100000263585"/>
<reference evidence="1" key="1">
    <citation type="submission" date="2025-08" db="UniProtKB">
        <authorList>
            <consortium name="Ensembl"/>
        </authorList>
    </citation>
    <scope>IDENTIFICATION</scope>
</reference>
<dbReference type="Ensembl" id="ENSSLUT00000063049.1">
    <property type="protein sequence ID" value="ENSSLUP00000061313.1"/>
    <property type="gene ID" value="ENSSLUG00000026107.1"/>
</dbReference>
<proteinExistence type="predicted"/>